<dbReference type="EMBL" id="CP159837">
    <property type="protein sequence ID" value="XCM37061.1"/>
    <property type="molecule type" value="Genomic_DNA"/>
</dbReference>
<reference evidence="3" key="1">
    <citation type="submission" date="2024-07" db="EMBL/GenBank/DDBJ databases">
        <authorList>
            <person name="Kim Y.J."/>
            <person name="Jeong J.Y."/>
        </authorList>
    </citation>
    <scope>NUCLEOTIDE SEQUENCE</scope>
    <source>
        <strain evidence="3">GIHE-MW2</strain>
    </source>
</reference>
<feature type="transmembrane region" description="Helical" evidence="1">
    <location>
        <begin position="101"/>
        <end position="118"/>
    </location>
</feature>
<keyword evidence="1" id="KW-0812">Transmembrane</keyword>
<organism evidence="3">
    <name type="scientific">Planktothricoides raciborskii GIHE-MW2</name>
    <dbReference type="NCBI Taxonomy" id="2792601"/>
    <lineage>
        <taxon>Bacteria</taxon>
        <taxon>Bacillati</taxon>
        <taxon>Cyanobacteriota</taxon>
        <taxon>Cyanophyceae</taxon>
        <taxon>Oscillatoriophycideae</taxon>
        <taxon>Oscillatoriales</taxon>
        <taxon>Oscillatoriaceae</taxon>
        <taxon>Planktothricoides</taxon>
    </lineage>
</organism>
<proteinExistence type="predicted"/>
<dbReference type="AlphaFoldDB" id="A0AAU8JE94"/>
<evidence type="ECO:0000259" key="2">
    <source>
        <dbReference type="Pfam" id="PF13239"/>
    </source>
</evidence>
<feature type="transmembrane region" description="Helical" evidence="1">
    <location>
        <begin position="78"/>
        <end position="95"/>
    </location>
</feature>
<dbReference type="InterPro" id="IPR025698">
    <property type="entry name" value="2TM_dom"/>
</dbReference>
<evidence type="ECO:0000256" key="1">
    <source>
        <dbReference type="SAM" id="Phobius"/>
    </source>
</evidence>
<protein>
    <submittedName>
        <fullName evidence="3">2TM domain-containing protein</fullName>
    </submittedName>
</protein>
<name>A0AAU8JE94_9CYAN</name>
<feature type="domain" description="2TM" evidence="2">
    <location>
        <begin position="62"/>
        <end position="141"/>
    </location>
</feature>
<evidence type="ECO:0000313" key="3">
    <source>
        <dbReference type="EMBL" id="XCM37061.1"/>
    </source>
</evidence>
<gene>
    <name evidence="3" type="ORF">ABWT76_005868</name>
</gene>
<keyword evidence="1" id="KW-0472">Membrane</keyword>
<keyword evidence="1" id="KW-1133">Transmembrane helix</keyword>
<dbReference type="RefSeq" id="WP_054465613.1">
    <property type="nucleotide sequence ID" value="NZ_CP159837.1"/>
</dbReference>
<sequence length="159" mass="18713">MPESYSQEDVQQILQLAIAKRAIDGDFSRVQLLEMADELGISPENLQQAEAQWLAKQDEFKERQQFDIYRRNQLKQNFVRYLIVNVFLILLNLVLFKSANFGLTIALVWGLILALKTWKNYEINSEEYEMNFQKWRLKKQIGESINLVVDKLFHPKSSS</sequence>
<accession>A0AAU8JE94</accession>
<dbReference type="Pfam" id="PF13239">
    <property type="entry name" value="2TM"/>
    <property type="match status" value="1"/>
</dbReference>